<comment type="caution">
    <text evidence="9">The sequence shown here is derived from an EMBL/GenBank/DDBJ whole genome shotgun (WGS) entry which is preliminary data.</text>
</comment>
<dbReference type="RefSeq" id="WP_116009906.1">
    <property type="nucleotide sequence ID" value="NZ_QUOU01000001.1"/>
</dbReference>
<feature type="domain" description="Pyrimidine nucleoside phosphorylase C-terminal" evidence="8">
    <location>
        <begin position="348"/>
        <end position="422"/>
    </location>
</feature>
<evidence type="ECO:0000313" key="9">
    <source>
        <dbReference type="EMBL" id="REL28883.1"/>
    </source>
</evidence>
<comment type="function">
    <text evidence="7">The enzymes which catalyze the reversible phosphorolysis of pyrimidine nucleosides are involved in the degradation of these compounds and in their utilization as carbon and energy sources, or in the rescue of pyrimidine bases for nucleotide synthesis.</text>
</comment>
<dbReference type="GO" id="GO:0005829">
    <property type="term" value="C:cytosol"/>
    <property type="evidence" value="ECO:0007669"/>
    <property type="project" value="TreeGrafter"/>
</dbReference>
<evidence type="ECO:0000256" key="6">
    <source>
        <dbReference type="ARBA" id="ARBA00048550"/>
    </source>
</evidence>
<dbReference type="Proteomes" id="UP000256478">
    <property type="component" value="Unassembled WGS sequence"/>
</dbReference>
<dbReference type="Gene3D" id="1.20.970.10">
    <property type="entry name" value="Transferase, Pyrimidine Nucleoside Phosphorylase, Chain C"/>
    <property type="match status" value="1"/>
</dbReference>
<dbReference type="InterPro" id="IPR018090">
    <property type="entry name" value="Pyrmidine_PPas_bac/euk"/>
</dbReference>
<dbReference type="GO" id="GO:0046104">
    <property type="term" value="P:thymidine metabolic process"/>
    <property type="evidence" value="ECO:0007669"/>
    <property type="project" value="UniProtKB-UniRule"/>
</dbReference>
<dbReference type="SMART" id="SM00941">
    <property type="entry name" value="PYNP_C"/>
    <property type="match status" value="1"/>
</dbReference>
<dbReference type="InterPro" id="IPR035902">
    <property type="entry name" value="Nuc_phospho_transferase"/>
</dbReference>
<dbReference type="Gene3D" id="3.40.1030.10">
    <property type="entry name" value="Nucleoside phosphorylase/phosphoribosyltransferase catalytic domain"/>
    <property type="match status" value="1"/>
</dbReference>
<dbReference type="SUPFAM" id="SSF54680">
    <property type="entry name" value="Pyrimidine nucleoside phosphorylase C-terminal domain"/>
    <property type="match status" value="1"/>
</dbReference>
<keyword evidence="4 7" id="KW-0328">Glycosyltransferase</keyword>
<dbReference type="UniPathway" id="UPA00578">
    <property type="reaction ID" value="UER00638"/>
</dbReference>
<dbReference type="InterPro" id="IPR036566">
    <property type="entry name" value="PYNP-like_C_sf"/>
</dbReference>
<dbReference type="InterPro" id="IPR013465">
    <property type="entry name" value="Thymidine_Pase"/>
</dbReference>
<keyword evidence="5 7" id="KW-0808">Transferase</keyword>
<dbReference type="InterPro" id="IPR000312">
    <property type="entry name" value="Glycosyl_Trfase_fam3"/>
</dbReference>
<evidence type="ECO:0000313" key="10">
    <source>
        <dbReference type="Proteomes" id="UP000256478"/>
    </source>
</evidence>
<dbReference type="EC" id="2.4.2.4" evidence="3 7"/>
<evidence type="ECO:0000259" key="8">
    <source>
        <dbReference type="SMART" id="SM00941"/>
    </source>
</evidence>
<evidence type="ECO:0000256" key="1">
    <source>
        <dbReference type="ARBA" id="ARBA00006915"/>
    </source>
</evidence>
<evidence type="ECO:0000256" key="4">
    <source>
        <dbReference type="ARBA" id="ARBA00022676"/>
    </source>
</evidence>
<dbReference type="InterPro" id="IPR017459">
    <property type="entry name" value="Glycosyl_Trfase_fam3_N_dom"/>
</dbReference>
<dbReference type="GO" id="GO:0004645">
    <property type="term" value="F:1,4-alpha-oligoglucan phosphorylase activity"/>
    <property type="evidence" value="ECO:0007669"/>
    <property type="project" value="InterPro"/>
</dbReference>
<gene>
    <name evidence="7 9" type="primary">deoA</name>
    <name evidence="9" type="ORF">DXX93_09865</name>
</gene>
<comment type="similarity">
    <text evidence="1 7">Belongs to the thymidine/pyrimidine-nucleoside phosphorylase family.</text>
</comment>
<accession>A0A3E0TX16</accession>
<dbReference type="NCBIfam" id="TIGR02643">
    <property type="entry name" value="T_phosphoryl"/>
    <property type="match status" value="1"/>
</dbReference>
<dbReference type="OrthoDB" id="9763887at2"/>
<comment type="catalytic activity">
    <reaction evidence="6 7">
        <text>thymidine + phosphate = 2-deoxy-alpha-D-ribose 1-phosphate + thymine</text>
        <dbReference type="Rhea" id="RHEA:16037"/>
        <dbReference type="ChEBI" id="CHEBI:17748"/>
        <dbReference type="ChEBI" id="CHEBI:17821"/>
        <dbReference type="ChEBI" id="CHEBI:43474"/>
        <dbReference type="ChEBI" id="CHEBI:57259"/>
        <dbReference type="EC" id="2.4.2.4"/>
    </reaction>
</comment>
<dbReference type="HAMAP" id="MF_01628">
    <property type="entry name" value="Thymid_phosp"/>
    <property type="match status" value="1"/>
</dbReference>
<dbReference type="GO" id="GO:0006206">
    <property type="term" value="P:pyrimidine nucleobase metabolic process"/>
    <property type="evidence" value="ECO:0007669"/>
    <property type="project" value="InterPro"/>
</dbReference>
<dbReference type="SUPFAM" id="SSF47648">
    <property type="entry name" value="Nucleoside phosphorylase/phosphoribosyltransferase N-terminal domain"/>
    <property type="match status" value="1"/>
</dbReference>
<dbReference type="EMBL" id="QUOU01000001">
    <property type="protein sequence ID" value="REL28883.1"/>
    <property type="molecule type" value="Genomic_DNA"/>
</dbReference>
<dbReference type="InterPro" id="IPR017872">
    <property type="entry name" value="Pyrmidine_PPase_CS"/>
</dbReference>
<evidence type="ECO:0000256" key="5">
    <source>
        <dbReference type="ARBA" id="ARBA00022679"/>
    </source>
</evidence>
<name>A0A3E0TX16_9GAMM</name>
<dbReference type="Gene3D" id="3.90.1170.30">
    <property type="entry name" value="Pyrimidine nucleoside phosphorylase-like, C-terminal domain"/>
    <property type="match status" value="1"/>
</dbReference>
<organism evidence="9 10">
    <name type="scientific">Thalassotalea euphylliae</name>
    <dbReference type="NCBI Taxonomy" id="1655234"/>
    <lineage>
        <taxon>Bacteria</taxon>
        <taxon>Pseudomonadati</taxon>
        <taxon>Pseudomonadota</taxon>
        <taxon>Gammaproteobacteria</taxon>
        <taxon>Alteromonadales</taxon>
        <taxon>Colwelliaceae</taxon>
        <taxon>Thalassotalea</taxon>
    </lineage>
</organism>
<proteinExistence type="inferred from homology"/>
<protein>
    <recommendedName>
        <fullName evidence="3 7">Thymidine phosphorylase</fullName>
        <ecNumber evidence="3 7">2.4.2.4</ecNumber>
    </recommendedName>
    <alternativeName>
        <fullName evidence="7">TdRPase</fullName>
    </alternativeName>
</protein>
<dbReference type="Pfam" id="PF00591">
    <property type="entry name" value="Glycos_transf_3"/>
    <property type="match status" value="1"/>
</dbReference>
<dbReference type="InterPro" id="IPR013102">
    <property type="entry name" value="PYNP_C"/>
</dbReference>
<dbReference type="PANTHER" id="PTHR10515:SF0">
    <property type="entry name" value="THYMIDINE PHOSPHORYLASE"/>
    <property type="match status" value="1"/>
</dbReference>
<dbReference type="NCBIfam" id="TIGR02644">
    <property type="entry name" value="Y_phosphoryl"/>
    <property type="match status" value="1"/>
</dbReference>
<dbReference type="InterPro" id="IPR000053">
    <property type="entry name" value="Thymidine/pyrmidine_PPase"/>
</dbReference>
<dbReference type="Pfam" id="PF07831">
    <property type="entry name" value="PYNP_C"/>
    <property type="match status" value="1"/>
</dbReference>
<evidence type="ECO:0000256" key="3">
    <source>
        <dbReference type="ARBA" id="ARBA00011892"/>
    </source>
</evidence>
<evidence type="ECO:0000256" key="2">
    <source>
        <dbReference type="ARBA" id="ARBA00011738"/>
    </source>
</evidence>
<dbReference type="PANTHER" id="PTHR10515">
    <property type="entry name" value="THYMIDINE PHOSPHORYLASE"/>
    <property type="match status" value="1"/>
</dbReference>
<dbReference type="FunFam" id="3.40.1030.10:FF:000003">
    <property type="entry name" value="Pyrimidine-nucleoside phosphorylase"/>
    <property type="match status" value="1"/>
</dbReference>
<reference evidence="9 10" key="1">
    <citation type="submission" date="2018-08" db="EMBL/GenBank/DDBJ databases">
        <title>Thalassotalea euphylliae genome.</title>
        <authorList>
            <person name="Summers S."/>
            <person name="Rice S.A."/>
            <person name="Freckelton M.L."/>
            <person name="Nedved B.T."/>
            <person name="Hadfield M.G."/>
        </authorList>
    </citation>
    <scope>NUCLEOTIDE SEQUENCE [LARGE SCALE GENOMIC DNA]</scope>
    <source>
        <strain evidence="9 10">H1</strain>
    </source>
</reference>
<dbReference type="Pfam" id="PF02885">
    <property type="entry name" value="Glycos_trans_3N"/>
    <property type="match status" value="1"/>
</dbReference>
<sequence length="437" mass="46212">MLLPQEVIRVKRNGGELTQEQIQFFVDGITNGQFNDAQVGSMAMAIFQKGMATQEIVSFTQAMMHSGTVLSWPELDRPIVDKHSTGGVGDKVSFMLAAIVGSCGAYMPMIAGRGLGHTGGTVDKLEAIAGFNTQPTIPEFKALVKELGIAIIGQTNDLAPADKRLYGIRDITATVESIPLITGSILSKKLASGLDALVMDVKVGNGAMMQNMDDAVALAQSIANVANGAGVKTQAIITDMNQVLGNSAGNALEIIETVDYLTGAYREERLHNVTVRLAQSMLINTGIAGNEAQALEKINHALDSGAAAELFSRMIHRMGGPANLLESPWDSMTKANNMLDVTAPQDGYIAGMDTRDIGLTIVGMGGGRTANDQAIDHTVGFDQIQPIGTKVSKGDVVARVHGKDQAQAESAAKQYLAALSFSEQAVEAPPEIYQIIS</sequence>
<comment type="subunit">
    <text evidence="2 7">Homodimer.</text>
</comment>
<dbReference type="InterPro" id="IPR036320">
    <property type="entry name" value="Glycosyl_Trfase_fam3_N_dom_sf"/>
</dbReference>
<dbReference type="SUPFAM" id="SSF52418">
    <property type="entry name" value="Nucleoside phosphorylase/phosphoribosyltransferase catalytic domain"/>
    <property type="match status" value="1"/>
</dbReference>
<dbReference type="GO" id="GO:0009032">
    <property type="term" value="F:thymidine phosphorylase activity"/>
    <property type="evidence" value="ECO:0007669"/>
    <property type="project" value="UniProtKB-UniRule"/>
</dbReference>
<dbReference type="PIRSF" id="PIRSF000478">
    <property type="entry name" value="TP_PyNP"/>
    <property type="match status" value="1"/>
</dbReference>
<evidence type="ECO:0000256" key="7">
    <source>
        <dbReference type="HAMAP-Rule" id="MF_01628"/>
    </source>
</evidence>
<dbReference type="AlphaFoldDB" id="A0A3E0TX16"/>
<comment type="pathway">
    <text evidence="7">Pyrimidine metabolism; dTMP biosynthesis via salvage pathway; dTMP from thymine: step 1/2.</text>
</comment>
<dbReference type="PROSITE" id="PS00647">
    <property type="entry name" value="THYMID_PHOSPHORYLASE"/>
    <property type="match status" value="1"/>
</dbReference>
<dbReference type="NCBIfam" id="NF004490">
    <property type="entry name" value="PRK05820.1"/>
    <property type="match status" value="1"/>
</dbReference>